<organism evidence="2 3">
    <name type="scientific">Clonorchis sinensis</name>
    <name type="common">Chinese liver fluke</name>
    <dbReference type="NCBI Taxonomy" id="79923"/>
    <lineage>
        <taxon>Eukaryota</taxon>
        <taxon>Metazoa</taxon>
        <taxon>Spiralia</taxon>
        <taxon>Lophotrochozoa</taxon>
        <taxon>Platyhelminthes</taxon>
        <taxon>Trematoda</taxon>
        <taxon>Digenea</taxon>
        <taxon>Opisthorchiida</taxon>
        <taxon>Opisthorchiata</taxon>
        <taxon>Opisthorchiidae</taxon>
        <taxon>Clonorchis</taxon>
    </lineage>
</organism>
<name>G7Y6P3_CLOSI</name>
<dbReference type="InterPro" id="IPR021109">
    <property type="entry name" value="Peptidase_aspartic_dom_sf"/>
</dbReference>
<protein>
    <recommendedName>
        <fullName evidence="1">Peptidase A1 domain-containing protein</fullName>
    </recommendedName>
</protein>
<dbReference type="EMBL" id="DF142900">
    <property type="protein sequence ID" value="GAA48628.1"/>
    <property type="molecule type" value="Genomic_DNA"/>
</dbReference>
<evidence type="ECO:0000259" key="1">
    <source>
        <dbReference type="PROSITE" id="PS51767"/>
    </source>
</evidence>
<reference evidence="2" key="1">
    <citation type="journal article" date="2011" name="Genome Biol.">
        <title>The draft genome of the carcinogenic human liver fluke Clonorchis sinensis.</title>
        <authorList>
            <person name="Wang X."/>
            <person name="Chen W."/>
            <person name="Huang Y."/>
            <person name="Sun J."/>
            <person name="Men J."/>
            <person name="Liu H."/>
            <person name="Luo F."/>
            <person name="Guo L."/>
            <person name="Lv X."/>
            <person name="Deng C."/>
            <person name="Zhou C."/>
            <person name="Fan Y."/>
            <person name="Li X."/>
            <person name="Huang L."/>
            <person name="Hu Y."/>
            <person name="Liang C."/>
            <person name="Hu X."/>
            <person name="Xu J."/>
            <person name="Yu X."/>
        </authorList>
    </citation>
    <scope>NUCLEOTIDE SEQUENCE [LARGE SCALE GENOMIC DNA]</scope>
    <source>
        <strain evidence="2">Henan</strain>
    </source>
</reference>
<evidence type="ECO:0000313" key="2">
    <source>
        <dbReference type="EMBL" id="GAA48628.1"/>
    </source>
</evidence>
<dbReference type="AlphaFoldDB" id="G7Y6P3"/>
<proteinExistence type="predicted"/>
<dbReference type="Gene3D" id="2.40.70.10">
    <property type="entry name" value="Acid Proteases"/>
    <property type="match status" value="1"/>
</dbReference>
<dbReference type="PROSITE" id="PS51767">
    <property type="entry name" value="PEPTIDASE_A1"/>
    <property type="match status" value="1"/>
</dbReference>
<gene>
    <name evidence="2" type="ORF">CLF_101842</name>
</gene>
<sequence length="184" mass="21601">MTIYFNFLRTEAEKKTENCKELNICSAHYVIDYPEHNKRSRILVGESRSCAALPHTQILRRFCPQNQKASKSPMRCGIPRLWTTTTWLGEVLNCTKRVKISTCTMPLVDRRLLRRQRSKLQSDKLKLFNFFILGNRIIAIQIGEQNFSIHFDTRGETIWLPSNNSRSKEFENRQKYDKGSRTCP</sequence>
<dbReference type="Proteomes" id="UP000008909">
    <property type="component" value="Unassembled WGS sequence"/>
</dbReference>
<dbReference type="InterPro" id="IPR033121">
    <property type="entry name" value="PEPTIDASE_A1"/>
</dbReference>
<accession>G7Y6P3</accession>
<reference key="2">
    <citation type="submission" date="2011-10" db="EMBL/GenBank/DDBJ databases">
        <title>The genome and transcriptome sequence of Clonorchis sinensis provide insights into the carcinogenic liver fluke.</title>
        <authorList>
            <person name="Wang X."/>
            <person name="Huang Y."/>
            <person name="Chen W."/>
            <person name="Liu H."/>
            <person name="Guo L."/>
            <person name="Chen Y."/>
            <person name="Luo F."/>
            <person name="Zhou W."/>
            <person name="Sun J."/>
            <person name="Mao Q."/>
            <person name="Liang P."/>
            <person name="Zhou C."/>
            <person name="Tian Y."/>
            <person name="Men J."/>
            <person name="Lv X."/>
            <person name="Huang L."/>
            <person name="Zhou J."/>
            <person name="Hu Y."/>
            <person name="Li R."/>
            <person name="Zhang F."/>
            <person name="Lei H."/>
            <person name="Li X."/>
            <person name="Hu X."/>
            <person name="Liang C."/>
            <person name="Xu J."/>
            <person name="Wu Z."/>
            <person name="Yu X."/>
        </authorList>
    </citation>
    <scope>NUCLEOTIDE SEQUENCE</scope>
    <source>
        <strain>Henan</strain>
    </source>
</reference>
<keyword evidence="3" id="KW-1185">Reference proteome</keyword>
<feature type="domain" description="Peptidase A1" evidence="1">
    <location>
        <begin position="136"/>
        <end position="184"/>
    </location>
</feature>
<evidence type="ECO:0000313" key="3">
    <source>
        <dbReference type="Proteomes" id="UP000008909"/>
    </source>
</evidence>